<keyword evidence="2" id="KW-1185">Reference proteome</keyword>
<sequence>YVTLRTRYSELMTLTSQYIKFITDTQRRIEEEEVRDIRGPYSYQTNLTL</sequence>
<comment type="caution">
    <text evidence="1">The sequence shown here is derived from an EMBL/GenBank/DDBJ whole genome shotgun (WGS) entry which is preliminary data.</text>
</comment>
<dbReference type="Proteomes" id="UP001529510">
    <property type="component" value="Unassembled WGS sequence"/>
</dbReference>
<organism evidence="1 2">
    <name type="scientific">Cirrhinus mrigala</name>
    <name type="common">Mrigala</name>
    <dbReference type="NCBI Taxonomy" id="683832"/>
    <lineage>
        <taxon>Eukaryota</taxon>
        <taxon>Metazoa</taxon>
        <taxon>Chordata</taxon>
        <taxon>Craniata</taxon>
        <taxon>Vertebrata</taxon>
        <taxon>Euteleostomi</taxon>
        <taxon>Actinopterygii</taxon>
        <taxon>Neopterygii</taxon>
        <taxon>Teleostei</taxon>
        <taxon>Ostariophysi</taxon>
        <taxon>Cypriniformes</taxon>
        <taxon>Cyprinidae</taxon>
        <taxon>Labeoninae</taxon>
        <taxon>Labeonini</taxon>
        <taxon>Cirrhinus</taxon>
    </lineage>
</organism>
<proteinExistence type="predicted"/>
<accession>A0ABD0PIS4</accession>
<name>A0ABD0PIS4_CIRMR</name>
<feature type="non-terminal residue" evidence="1">
    <location>
        <position position="1"/>
    </location>
</feature>
<dbReference type="AlphaFoldDB" id="A0ABD0PIS4"/>
<dbReference type="EMBL" id="JAMKFB020000016">
    <property type="protein sequence ID" value="KAL0173271.1"/>
    <property type="molecule type" value="Genomic_DNA"/>
</dbReference>
<evidence type="ECO:0000313" key="1">
    <source>
        <dbReference type="EMBL" id="KAL0173271.1"/>
    </source>
</evidence>
<evidence type="ECO:0000313" key="2">
    <source>
        <dbReference type="Proteomes" id="UP001529510"/>
    </source>
</evidence>
<gene>
    <name evidence="1" type="ORF">M9458_033582</name>
</gene>
<protein>
    <submittedName>
        <fullName evidence="1">Uncharacterized protein</fullName>
    </submittedName>
</protein>
<reference evidence="1 2" key="1">
    <citation type="submission" date="2024-05" db="EMBL/GenBank/DDBJ databases">
        <title>Genome sequencing and assembly of Indian major carp, Cirrhinus mrigala (Hamilton, 1822).</title>
        <authorList>
            <person name="Mohindra V."/>
            <person name="Chowdhury L.M."/>
            <person name="Lal K."/>
            <person name="Jena J.K."/>
        </authorList>
    </citation>
    <scope>NUCLEOTIDE SEQUENCE [LARGE SCALE GENOMIC DNA]</scope>
    <source>
        <strain evidence="1">CM1030</strain>
        <tissue evidence="1">Blood</tissue>
    </source>
</reference>